<protein>
    <submittedName>
        <fullName evidence="1">Uncharacterized protein</fullName>
    </submittedName>
</protein>
<proteinExistence type="predicted"/>
<name>A0A173TM16_ANAHA</name>
<dbReference type="Proteomes" id="UP000095598">
    <property type="component" value="Unassembled WGS sequence"/>
</dbReference>
<accession>A0A173TM16</accession>
<sequence length="295" mass="34167">MKMTNNVHVGEIVFIVTAEHEESELAAYLNGEKTKYTIMPAEICDITEEGNIVVNPYHITFLPKEDVYEFGIPSLKNNLFGISQVLCFSEKDAKKYILKQKLIDEFKNRSYEDKEASLEQLLLMKAGFTVKRDQKDMERELSEDVHSVNFASFITFAGGLTKVIVYDNNTMNILWHGIVDDIPFPKVPYGDWIVEHHTVVNDEDILKVFLKEPGDHFDRTWSNIKITNIKWDTSEDAKVWAKLPDEVDVLDMDIDLSKYDPSKDLDYDDEFLDDVSEWLTSHYDFCHDGFDIVTK</sequence>
<dbReference type="RefSeq" id="WP_055259041.1">
    <property type="nucleotide sequence ID" value="NZ_CYXT01000017.1"/>
</dbReference>
<evidence type="ECO:0000313" key="2">
    <source>
        <dbReference type="Proteomes" id="UP000095598"/>
    </source>
</evidence>
<dbReference type="AlphaFoldDB" id="A0A173TM16"/>
<organism evidence="1 2">
    <name type="scientific">Anaerostipes hadrus</name>
    <dbReference type="NCBI Taxonomy" id="649756"/>
    <lineage>
        <taxon>Bacteria</taxon>
        <taxon>Bacillati</taxon>
        <taxon>Bacillota</taxon>
        <taxon>Clostridia</taxon>
        <taxon>Lachnospirales</taxon>
        <taxon>Lachnospiraceae</taxon>
        <taxon>Anaerostipes</taxon>
    </lineage>
</organism>
<evidence type="ECO:0000313" key="1">
    <source>
        <dbReference type="EMBL" id="CUN03574.1"/>
    </source>
</evidence>
<gene>
    <name evidence="1" type="ORF">ERS852425_02194</name>
</gene>
<reference evidence="1 2" key="1">
    <citation type="submission" date="2015-09" db="EMBL/GenBank/DDBJ databases">
        <authorList>
            <consortium name="Pathogen Informatics"/>
        </authorList>
    </citation>
    <scope>NUCLEOTIDE SEQUENCE [LARGE SCALE GENOMIC DNA]</scope>
    <source>
        <strain evidence="1 2">2789STDY5608868</strain>
    </source>
</reference>
<dbReference type="EMBL" id="CYXT01000017">
    <property type="protein sequence ID" value="CUN03574.1"/>
    <property type="molecule type" value="Genomic_DNA"/>
</dbReference>